<proteinExistence type="predicted"/>
<organism evidence="1 2">
    <name type="scientific">Flemingia macrophylla</name>
    <dbReference type="NCBI Taxonomy" id="520843"/>
    <lineage>
        <taxon>Eukaryota</taxon>
        <taxon>Viridiplantae</taxon>
        <taxon>Streptophyta</taxon>
        <taxon>Embryophyta</taxon>
        <taxon>Tracheophyta</taxon>
        <taxon>Spermatophyta</taxon>
        <taxon>Magnoliopsida</taxon>
        <taxon>eudicotyledons</taxon>
        <taxon>Gunneridae</taxon>
        <taxon>Pentapetalae</taxon>
        <taxon>rosids</taxon>
        <taxon>fabids</taxon>
        <taxon>Fabales</taxon>
        <taxon>Fabaceae</taxon>
        <taxon>Papilionoideae</taxon>
        <taxon>50 kb inversion clade</taxon>
        <taxon>NPAAA clade</taxon>
        <taxon>indigoferoid/millettioid clade</taxon>
        <taxon>Phaseoleae</taxon>
        <taxon>Flemingia</taxon>
    </lineage>
</organism>
<comment type="caution">
    <text evidence="1">The sequence shown here is derived from an EMBL/GenBank/DDBJ whole genome shotgun (WGS) entry which is preliminary data.</text>
</comment>
<reference evidence="1 2" key="1">
    <citation type="submission" date="2024-08" db="EMBL/GenBank/DDBJ databases">
        <title>Insights into the chromosomal genome structure of Flemingia macrophylla.</title>
        <authorList>
            <person name="Ding Y."/>
            <person name="Zhao Y."/>
            <person name="Bi W."/>
            <person name="Wu M."/>
            <person name="Zhao G."/>
            <person name="Gong Y."/>
            <person name="Li W."/>
            <person name="Zhang P."/>
        </authorList>
    </citation>
    <scope>NUCLEOTIDE SEQUENCE [LARGE SCALE GENOMIC DNA]</scope>
    <source>
        <strain evidence="1">DYQJB</strain>
        <tissue evidence="1">Leaf</tissue>
    </source>
</reference>
<evidence type="ECO:0000313" key="2">
    <source>
        <dbReference type="Proteomes" id="UP001603857"/>
    </source>
</evidence>
<protein>
    <submittedName>
        <fullName evidence="1">Uncharacterized protein</fullName>
    </submittedName>
</protein>
<accession>A0ABD1L7B8</accession>
<evidence type="ECO:0000313" key="1">
    <source>
        <dbReference type="EMBL" id="KAL2319406.1"/>
    </source>
</evidence>
<dbReference type="AlphaFoldDB" id="A0ABD1L7B8"/>
<sequence length="116" mass="13291">MVSWTAMLGVYCHNSEYESVFWLVREWGFAYVYSFEIILRACSGLAAKRQGKEVYCKYVRKGGWRDVVVESALCSDPLNMKRSIRDRDSGVGCPKLVISTKITMVWHRVLDVGARC</sequence>
<keyword evidence="2" id="KW-1185">Reference proteome</keyword>
<dbReference type="Proteomes" id="UP001603857">
    <property type="component" value="Unassembled WGS sequence"/>
</dbReference>
<dbReference type="EMBL" id="JBGMDY010000010">
    <property type="protein sequence ID" value="KAL2319406.1"/>
    <property type="molecule type" value="Genomic_DNA"/>
</dbReference>
<name>A0ABD1L7B8_9FABA</name>
<gene>
    <name evidence="1" type="ORF">Fmac_028375</name>
</gene>